<evidence type="ECO:0000313" key="10">
    <source>
        <dbReference type="EMBL" id="QLI62062.1"/>
    </source>
</evidence>
<feature type="transmembrane region" description="Helical" evidence="9">
    <location>
        <begin position="193"/>
        <end position="226"/>
    </location>
</feature>
<dbReference type="AlphaFoldDB" id="A0A7D5YK14"/>
<feature type="transmembrane region" description="Helical" evidence="9">
    <location>
        <begin position="276"/>
        <end position="299"/>
    </location>
</feature>
<evidence type="ECO:0000256" key="4">
    <source>
        <dbReference type="ARBA" id="ARBA00022725"/>
    </source>
</evidence>
<evidence type="ECO:0000256" key="8">
    <source>
        <dbReference type="ARBA" id="ARBA00023224"/>
    </source>
</evidence>
<dbReference type="GO" id="GO:0007165">
    <property type="term" value="P:signal transduction"/>
    <property type="evidence" value="ECO:0007669"/>
    <property type="project" value="UniProtKB-KW"/>
</dbReference>
<accession>A0A7D5YK14</accession>
<dbReference type="PANTHER" id="PTHR21137">
    <property type="entry name" value="ODORANT RECEPTOR"/>
    <property type="match status" value="1"/>
</dbReference>
<evidence type="ECO:0000256" key="5">
    <source>
        <dbReference type="ARBA" id="ARBA00022989"/>
    </source>
</evidence>
<comment type="caution">
    <text evidence="9">Lacks conserved residue(s) required for the propagation of feature annotation.</text>
</comment>
<keyword evidence="6 9" id="KW-0472">Membrane</keyword>
<feature type="transmembrane region" description="Helical" evidence="9">
    <location>
        <begin position="135"/>
        <end position="157"/>
    </location>
</feature>
<feature type="transmembrane region" description="Helical" evidence="9">
    <location>
        <begin position="43"/>
        <end position="65"/>
    </location>
</feature>
<name>A0A7D5YK14_9NEOP</name>
<keyword evidence="4 9" id="KW-0552">Olfaction</keyword>
<comment type="subcellular location">
    <subcellularLocation>
        <location evidence="9">Cell membrane</location>
        <topology evidence="9">Multi-pass membrane protein</topology>
    </subcellularLocation>
    <subcellularLocation>
        <location evidence="1">Membrane</location>
        <topology evidence="1">Multi-pass membrane protein</topology>
    </subcellularLocation>
</comment>
<dbReference type="GO" id="GO:0004984">
    <property type="term" value="F:olfactory receptor activity"/>
    <property type="evidence" value="ECO:0007669"/>
    <property type="project" value="InterPro"/>
</dbReference>
<keyword evidence="2 9" id="KW-0716">Sensory transduction</keyword>
<protein>
    <recommendedName>
        <fullName evidence="9">Odorant receptor</fullName>
    </recommendedName>
</protein>
<comment type="similarity">
    <text evidence="9">Belongs to the insect chemoreceptor superfamily. Heteromeric odorant receptor channel (TC 1.A.69) family.</text>
</comment>
<dbReference type="Pfam" id="PF02949">
    <property type="entry name" value="7tm_6"/>
    <property type="match status" value="1"/>
</dbReference>
<evidence type="ECO:0000256" key="2">
    <source>
        <dbReference type="ARBA" id="ARBA00022606"/>
    </source>
</evidence>
<dbReference type="GO" id="GO:0005549">
    <property type="term" value="F:odorant binding"/>
    <property type="evidence" value="ECO:0007669"/>
    <property type="project" value="InterPro"/>
</dbReference>
<evidence type="ECO:0000256" key="7">
    <source>
        <dbReference type="ARBA" id="ARBA00023170"/>
    </source>
</evidence>
<sequence length="407" mass="47039">MIFQRVISFANGLEDPKHPLLGPNLKGLYVCGLWQSGSKFRIACVNFIYFLGIIFVCTQLVELWIVKHDFMNALHNLSVTTLGITCAVKSASYILWQSRWKELVNAISTEEISQMTQEDSVTQKLRKNYTTYARVVTYLYWYLVVMTNIAMIFSPLLKYATTTIYREEISNRTEPYPLIMSSWFPFDKTKMPWYWISVGVHIWMNIQGGGTVAVYDSNAVVIMIFLKGQMRILREKCKTLFNDSENIQREDILDRIKECHRHHGFLLTQSDLFNSVLSPIMFLYVLVCSIMVCCSVVQFTSEQATTSQKLWVLEYTTALVSQLFLYCWHSNEVLAESNEIDRGVFESDWWKADVHIRKQVILLAGKMGQPFLLSAGPFTTLSVPTFISVIKGSYSFYTLFTQMHENK</sequence>
<reference evidence="10" key="1">
    <citation type="journal article" date="2019" name="Sci. Rep.">
        <title>Antennal transcriptome analyses and olfactory protein identification in an important wood-boring moth pest, Streltzoviella insularis (Lepidoptera: Cossidae).</title>
        <authorList>
            <person name="Yang Y"/>
            <person name="Li W"/>
            <person name="Tao J Zong.S."/>
        </authorList>
    </citation>
    <scope>NUCLEOTIDE SEQUENCE</scope>
    <source>
        <tissue evidence="10">Antennae</tissue>
    </source>
</reference>
<proteinExistence type="evidence at transcript level"/>
<keyword evidence="7 9" id="KW-0675">Receptor</keyword>
<dbReference type="InterPro" id="IPR004117">
    <property type="entry name" value="7tm6_olfct_rcpt"/>
</dbReference>
<evidence type="ECO:0000256" key="3">
    <source>
        <dbReference type="ARBA" id="ARBA00022692"/>
    </source>
</evidence>
<dbReference type="EMBL" id="MT386778">
    <property type="protein sequence ID" value="QLI62062.1"/>
    <property type="molecule type" value="mRNA"/>
</dbReference>
<evidence type="ECO:0000256" key="6">
    <source>
        <dbReference type="ARBA" id="ARBA00023136"/>
    </source>
</evidence>
<evidence type="ECO:0000256" key="1">
    <source>
        <dbReference type="ARBA" id="ARBA00004141"/>
    </source>
</evidence>
<keyword evidence="3 9" id="KW-0812">Transmembrane</keyword>
<dbReference type="PANTHER" id="PTHR21137:SF40">
    <property type="entry name" value="ODORANT RECEPTOR 56A"/>
    <property type="match status" value="1"/>
</dbReference>
<keyword evidence="5 9" id="KW-1133">Transmembrane helix</keyword>
<keyword evidence="8 9" id="KW-0807">Transducer</keyword>
<evidence type="ECO:0000256" key="9">
    <source>
        <dbReference type="RuleBase" id="RU351113"/>
    </source>
</evidence>
<reference evidence="10" key="2">
    <citation type="submission" date="2020-04" db="EMBL/GenBank/DDBJ databases">
        <authorList>
            <person name="Yang Y."/>
        </authorList>
    </citation>
    <scope>NUCLEOTIDE SEQUENCE</scope>
    <source>
        <tissue evidence="10">Antennae</tissue>
    </source>
</reference>
<dbReference type="GO" id="GO:0005886">
    <property type="term" value="C:plasma membrane"/>
    <property type="evidence" value="ECO:0007669"/>
    <property type="project" value="UniProtKB-SubCell"/>
</dbReference>
<organism evidence="10">
    <name type="scientific">Streltzoviella insularis</name>
    <dbReference type="NCBI Taxonomy" id="1206366"/>
    <lineage>
        <taxon>Eukaryota</taxon>
        <taxon>Metazoa</taxon>
        <taxon>Ecdysozoa</taxon>
        <taxon>Arthropoda</taxon>
        <taxon>Hexapoda</taxon>
        <taxon>Insecta</taxon>
        <taxon>Pterygota</taxon>
        <taxon>Neoptera</taxon>
        <taxon>Endopterygota</taxon>
        <taxon>Lepidoptera</taxon>
        <taxon>Glossata</taxon>
        <taxon>Ditrysia</taxon>
        <taxon>Cossoidea</taxon>
        <taxon>Cossidae</taxon>
        <taxon>Cossinae</taxon>
        <taxon>Streltzoviella</taxon>
    </lineage>
</organism>